<evidence type="ECO:0000256" key="1">
    <source>
        <dbReference type="ARBA" id="ARBA00004370"/>
    </source>
</evidence>
<evidence type="ECO:0000256" key="3">
    <source>
        <dbReference type="ARBA" id="ARBA00023136"/>
    </source>
</evidence>
<dbReference type="PANTHER" id="PTHR30332:SF24">
    <property type="entry name" value="SECRETIN GSPD-RELATED"/>
    <property type="match status" value="1"/>
</dbReference>
<dbReference type="PRINTS" id="PR00811">
    <property type="entry name" value="BCTERIALGSPD"/>
</dbReference>
<dbReference type="InterPro" id="IPR001775">
    <property type="entry name" value="GspD/PilQ"/>
</dbReference>
<sequence length="294" mass="31704">QILIETKIVEVNNDKLKDLGIEIGSGSNGWTGVGVKEGGGRITSEANPLQVKPSNFIPKSTTLGTGADTWNTTTGFTGGLTFMYQKLLGSQMRVILHALEEDVDANILSAPQITTLDNQEAAIMVGMKYPILKGEVEEGVLTTSLDYYQDIGIQLNVIPQISGDNQINMIVHPSVTSYTTVVDAHSVDKDLGTVVIAEYPIILTREAETQVLINDGDAIVIGGLMKDVKTESVIGVPFLQDIPILGLLFKRTTVDVEKIDLLIFISAHIVGPDTYVLSGGNVRQDSPTKDVNLR</sequence>
<dbReference type="GO" id="GO:0016020">
    <property type="term" value="C:membrane"/>
    <property type="evidence" value="ECO:0007669"/>
    <property type="project" value="UniProtKB-SubCell"/>
</dbReference>
<comment type="caution">
    <text evidence="5">The sequence shown here is derived from an EMBL/GenBank/DDBJ whole genome shotgun (WGS) entry which is preliminary data.</text>
</comment>
<organism evidence="5">
    <name type="scientific">marine sediment metagenome</name>
    <dbReference type="NCBI Taxonomy" id="412755"/>
    <lineage>
        <taxon>unclassified sequences</taxon>
        <taxon>metagenomes</taxon>
        <taxon>ecological metagenomes</taxon>
    </lineage>
</organism>
<evidence type="ECO:0000256" key="2">
    <source>
        <dbReference type="ARBA" id="ARBA00022729"/>
    </source>
</evidence>
<dbReference type="InterPro" id="IPR004846">
    <property type="entry name" value="T2SS/T3SS_dom"/>
</dbReference>
<comment type="subcellular location">
    <subcellularLocation>
        <location evidence="1">Membrane</location>
    </subcellularLocation>
</comment>
<evidence type="ECO:0000313" key="5">
    <source>
        <dbReference type="EMBL" id="GAF76000.1"/>
    </source>
</evidence>
<feature type="non-terminal residue" evidence="5">
    <location>
        <position position="1"/>
    </location>
</feature>
<accession>X0TIU3</accession>
<dbReference type="GO" id="GO:0009306">
    <property type="term" value="P:protein secretion"/>
    <property type="evidence" value="ECO:0007669"/>
    <property type="project" value="InterPro"/>
</dbReference>
<proteinExistence type="predicted"/>
<feature type="domain" description="Type II/III secretion system secretin-like" evidence="4">
    <location>
        <begin position="98"/>
        <end position="270"/>
    </location>
</feature>
<dbReference type="EMBL" id="BARS01009532">
    <property type="protein sequence ID" value="GAF76000.1"/>
    <property type="molecule type" value="Genomic_DNA"/>
</dbReference>
<dbReference type="GO" id="GO:0015627">
    <property type="term" value="C:type II protein secretion system complex"/>
    <property type="evidence" value="ECO:0007669"/>
    <property type="project" value="TreeGrafter"/>
</dbReference>
<dbReference type="PANTHER" id="PTHR30332">
    <property type="entry name" value="PROBABLE GENERAL SECRETION PATHWAY PROTEIN D"/>
    <property type="match status" value="1"/>
</dbReference>
<evidence type="ECO:0000259" key="4">
    <source>
        <dbReference type="Pfam" id="PF00263"/>
    </source>
</evidence>
<protein>
    <recommendedName>
        <fullName evidence="4">Type II/III secretion system secretin-like domain-containing protein</fullName>
    </recommendedName>
</protein>
<dbReference type="AlphaFoldDB" id="X0TIU3"/>
<name>X0TIU3_9ZZZZ</name>
<dbReference type="InterPro" id="IPR050810">
    <property type="entry name" value="Bact_Secretion_Sys_Channel"/>
</dbReference>
<dbReference type="Pfam" id="PF00263">
    <property type="entry name" value="Secretin"/>
    <property type="match status" value="1"/>
</dbReference>
<keyword evidence="3" id="KW-0472">Membrane</keyword>
<keyword evidence="2" id="KW-0732">Signal</keyword>
<reference evidence="5" key="1">
    <citation type="journal article" date="2014" name="Front. Microbiol.">
        <title>High frequency of phylogenetically diverse reductive dehalogenase-homologous genes in deep subseafloor sedimentary metagenomes.</title>
        <authorList>
            <person name="Kawai M."/>
            <person name="Futagami T."/>
            <person name="Toyoda A."/>
            <person name="Takaki Y."/>
            <person name="Nishi S."/>
            <person name="Hori S."/>
            <person name="Arai W."/>
            <person name="Tsubouchi T."/>
            <person name="Morono Y."/>
            <person name="Uchiyama I."/>
            <person name="Ito T."/>
            <person name="Fujiyama A."/>
            <person name="Inagaki F."/>
            <person name="Takami H."/>
        </authorList>
    </citation>
    <scope>NUCLEOTIDE SEQUENCE</scope>
    <source>
        <strain evidence="5">Expedition CK06-06</strain>
    </source>
</reference>
<gene>
    <name evidence="5" type="ORF">S01H1_17915</name>
</gene>